<keyword evidence="3" id="KW-1185">Reference proteome</keyword>
<sequence length="335" mass="37279">MKLLAIIALCVALVASAPTSNSSNESSSEEDNKLNITEEFFPDEFKIHTADNEIIKLLYPLNSLNFNEDADEIDTEDEDSKIIFFVEADITNGVEYKGLSVFKKNKTTKILPTGTSAAADSDDSKTAYFGATDGLYKYNEKENTAEKYGPITDSIIDIAKVNSSDIIYILTDKNELFKVTEDGTKKDKIADVVGAKQIILDYSSNLYYYDGDKKVYVVSADGVKKIEGLPSDPTYINLLNPAFVIEDAIPIVLDNNAYIIYANGSSKLSDVEFTVKPSAYSMEATLIQYYAYNKSIYEYNILSIVLGDALEEIRTFLNENKSEIETIATRSRTDF</sequence>
<evidence type="ECO:0000256" key="1">
    <source>
        <dbReference type="SAM" id="SignalP"/>
    </source>
</evidence>
<organism evidence="2 3">
    <name type="scientific">Operophtera brumata</name>
    <name type="common">Winter moth</name>
    <name type="synonym">Phalaena brumata</name>
    <dbReference type="NCBI Taxonomy" id="104452"/>
    <lineage>
        <taxon>Eukaryota</taxon>
        <taxon>Metazoa</taxon>
        <taxon>Ecdysozoa</taxon>
        <taxon>Arthropoda</taxon>
        <taxon>Hexapoda</taxon>
        <taxon>Insecta</taxon>
        <taxon>Pterygota</taxon>
        <taxon>Neoptera</taxon>
        <taxon>Endopterygota</taxon>
        <taxon>Lepidoptera</taxon>
        <taxon>Glossata</taxon>
        <taxon>Ditrysia</taxon>
        <taxon>Geometroidea</taxon>
        <taxon>Geometridae</taxon>
        <taxon>Larentiinae</taxon>
        <taxon>Operophtera</taxon>
    </lineage>
</organism>
<dbReference type="EMBL" id="JTDY01000338">
    <property type="protein sequence ID" value="KOB77634.1"/>
    <property type="molecule type" value="Genomic_DNA"/>
</dbReference>
<gene>
    <name evidence="2" type="ORF">OBRU01_03138</name>
</gene>
<name>A0A0L7LQD5_OPEBR</name>
<dbReference type="SUPFAM" id="SSF69304">
    <property type="entry name" value="Tricorn protease N-terminal domain"/>
    <property type="match status" value="1"/>
</dbReference>
<accession>A0A0L7LQD5</accession>
<protein>
    <recommendedName>
        <fullName evidence="4">Ommochrome-binding protein</fullName>
    </recommendedName>
</protein>
<dbReference type="AlphaFoldDB" id="A0A0L7LQD5"/>
<evidence type="ECO:0008006" key="4">
    <source>
        <dbReference type="Google" id="ProtNLM"/>
    </source>
</evidence>
<proteinExistence type="predicted"/>
<comment type="caution">
    <text evidence="2">The sequence shown here is derived from an EMBL/GenBank/DDBJ whole genome shotgun (WGS) entry which is preliminary data.</text>
</comment>
<reference evidence="2 3" key="1">
    <citation type="journal article" date="2015" name="Genome Biol. Evol.">
        <title>The genome of winter moth (Operophtera brumata) provides a genomic perspective on sexual dimorphism and phenology.</title>
        <authorList>
            <person name="Derks M.F."/>
            <person name="Smit S."/>
            <person name="Salis L."/>
            <person name="Schijlen E."/>
            <person name="Bossers A."/>
            <person name="Mateman C."/>
            <person name="Pijl A.S."/>
            <person name="de Ridder D."/>
            <person name="Groenen M.A."/>
            <person name="Visser M.E."/>
            <person name="Megens H.J."/>
        </authorList>
    </citation>
    <scope>NUCLEOTIDE SEQUENCE [LARGE SCALE GENOMIC DNA]</scope>
    <source>
        <strain evidence="2">WM2013NL</strain>
        <tissue evidence="2">Head and thorax</tissue>
    </source>
</reference>
<feature type="chain" id="PRO_5005573490" description="Ommochrome-binding protein" evidence="1">
    <location>
        <begin position="17"/>
        <end position="335"/>
    </location>
</feature>
<keyword evidence="1" id="KW-0732">Signal</keyword>
<evidence type="ECO:0000313" key="3">
    <source>
        <dbReference type="Proteomes" id="UP000037510"/>
    </source>
</evidence>
<evidence type="ECO:0000313" key="2">
    <source>
        <dbReference type="EMBL" id="KOB77634.1"/>
    </source>
</evidence>
<dbReference type="Proteomes" id="UP000037510">
    <property type="component" value="Unassembled WGS sequence"/>
</dbReference>
<feature type="signal peptide" evidence="1">
    <location>
        <begin position="1"/>
        <end position="16"/>
    </location>
</feature>